<accession>A0A9D1KPV0</accession>
<comment type="caution">
    <text evidence="12">The sequence shown here is derived from an EMBL/GenBank/DDBJ whole genome shotgun (WGS) entry which is preliminary data.</text>
</comment>
<dbReference type="Gene3D" id="3.20.20.80">
    <property type="entry name" value="Glycosidases"/>
    <property type="match status" value="1"/>
</dbReference>
<dbReference type="GO" id="GO:0045493">
    <property type="term" value="P:xylan catabolic process"/>
    <property type="evidence" value="ECO:0007669"/>
    <property type="project" value="UniProtKB-KW"/>
</dbReference>
<evidence type="ECO:0000256" key="5">
    <source>
        <dbReference type="ARBA" id="ARBA00022729"/>
    </source>
</evidence>
<evidence type="ECO:0000256" key="6">
    <source>
        <dbReference type="ARBA" id="ARBA00022801"/>
    </source>
</evidence>
<keyword evidence="7" id="KW-0119">Carbohydrate metabolism</keyword>
<dbReference type="EC" id="3.2.1.8" evidence="3"/>
<keyword evidence="5 10" id="KW-0732">Signal</keyword>
<dbReference type="GO" id="GO:0031176">
    <property type="term" value="F:endo-1,4-beta-xylanase activity"/>
    <property type="evidence" value="ECO:0007669"/>
    <property type="project" value="UniProtKB-EC"/>
</dbReference>
<dbReference type="Proteomes" id="UP000824165">
    <property type="component" value="Unassembled WGS sequence"/>
</dbReference>
<dbReference type="SMART" id="SM00633">
    <property type="entry name" value="Glyco_10"/>
    <property type="match status" value="1"/>
</dbReference>
<evidence type="ECO:0000256" key="4">
    <source>
        <dbReference type="ARBA" id="ARBA00022651"/>
    </source>
</evidence>
<evidence type="ECO:0000256" key="9">
    <source>
        <dbReference type="ARBA" id="ARBA00023326"/>
    </source>
</evidence>
<dbReference type="InterPro" id="IPR017853">
    <property type="entry name" value="GH"/>
</dbReference>
<proteinExistence type="inferred from homology"/>
<feature type="signal peptide" evidence="10">
    <location>
        <begin position="1"/>
        <end position="27"/>
    </location>
</feature>
<evidence type="ECO:0000256" key="2">
    <source>
        <dbReference type="ARBA" id="ARBA00007495"/>
    </source>
</evidence>
<keyword evidence="6" id="KW-0378">Hydrolase</keyword>
<reference evidence="12" key="1">
    <citation type="submission" date="2020-10" db="EMBL/GenBank/DDBJ databases">
        <authorList>
            <person name="Gilroy R."/>
        </authorList>
    </citation>
    <scope>NUCLEOTIDE SEQUENCE</scope>
    <source>
        <strain evidence="12">CHK181-108</strain>
    </source>
</reference>
<evidence type="ECO:0000259" key="11">
    <source>
        <dbReference type="SMART" id="SM00633"/>
    </source>
</evidence>
<keyword evidence="4" id="KW-0858">Xylan degradation</keyword>
<evidence type="ECO:0000256" key="7">
    <source>
        <dbReference type="ARBA" id="ARBA00023277"/>
    </source>
</evidence>
<comment type="catalytic activity">
    <reaction evidence="1">
        <text>Endohydrolysis of (1-&gt;4)-beta-D-xylosidic linkages in xylans.</text>
        <dbReference type="EC" id="3.2.1.8"/>
    </reaction>
</comment>
<protein>
    <recommendedName>
        <fullName evidence="3">endo-1,4-beta-xylanase</fullName>
        <ecNumber evidence="3">3.2.1.8</ecNumber>
    </recommendedName>
</protein>
<comment type="similarity">
    <text evidence="2">Belongs to the glycosyl hydrolase 10 (cellulase F) family.</text>
</comment>
<evidence type="ECO:0000256" key="1">
    <source>
        <dbReference type="ARBA" id="ARBA00000681"/>
    </source>
</evidence>
<sequence>MKSTAKNAVSVLMAAVMLMLASAAALAEEKIPDIYINGVKQAYSAVPYYDGEALMVPFAETMNALGIEASYDEEEKRWEAVIGDFEMDITPDTNSAVYDLVPFELDHINKSVGNDVMTELDFIGKIYELTMTQNGGKIYITYTPEAAGEEFDVEAYFASYPVQNVVLDMDDMISLEANIGENDQRVTKVIEVDDNPNFDKAISFESKVKLVRGYDVQIGVPSKTECAVGDICSVEFWARCAKTADESGMGILDITFEKNSPDWDKDINGMCPAPGGSWRHYKYYFEVLNYHAAGEAQFGWRVGYQYQTLELAGLKIINYGRGVDTTNVPLTRTPADESDGSVYATSLETYYGREDGALWREEALKRIEKYRVRDINVNVTDENGTPVEGADVKADMTRSEFHWGTLIEARFMTEHTQMSKYFADTFLQQFNTATLNVMNFSGYYGTSNQQSITPWVANFLRENDIDVRYHNLIWDGTNFMDSYIDQYPVDYDSMTEEELIKMYAGHASRMLYTYGDIFYEMDVLNEPLAWDLYYKKFGAEWIAKVMLIVRDICDDVNPDIKLLINDGVNGNIENWDKAYDLRGCIDDYLENGAKLDGCGFESHFTTGVYPQLIYNQMDYVAQGFPNMSMTEYDFTPELTDREAAAELEKDFFEDLLIMSYSHPKMTSFIMWGHTDFWHWSGNSPLYDSQYNPKPCLAIWEKYTKDEWWTNTGAKSDENGSAAMRGHRGNYDITVTVNGKTAKTTLVVSDTGENTVNAVVKSDGTIELASSEEVNRRERTRRNYLMEGRTSEYELTHMWEKLYENKLADIKFSDGTELDFLAGENGGAHSVKPGEYITASAEEPIENGYVSVTIPDSKTLGVCSVYGSGDGTEWEFIGNFGSGDDKYIGFNGTYKSFKITPANDKETTITNIHVSRKEPKL</sequence>
<evidence type="ECO:0000256" key="10">
    <source>
        <dbReference type="SAM" id="SignalP"/>
    </source>
</evidence>
<feature type="chain" id="PRO_5038844948" description="endo-1,4-beta-xylanase" evidence="10">
    <location>
        <begin position="28"/>
        <end position="920"/>
    </location>
</feature>
<feature type="domain" description="GH10" evidence="11">
    <location>
        <begin position="438"/>
        <end position="702"/>
    </location>
</feature>
<reference evidence="12" key="2">
    <citation type="journal article" date="2021" name="PeerJ">
        <title>Extensive microbial diversity within the chicken gut microbiome revealed by metagenomics and culture.</title>
        <authorList>
            <person name="Gilroy R."/>
            <person name="Ravi A."/>
            <person name="Getino M."/>
            <person name="Pursley I."/>
            <person name="Horton D.L."/>
            <person name="Alikhan N.F."/>
            <person name="Baker D."/>
            <person name="Gharbi K."/>
            <person name="Hall N."/>
            <person name="Watson M."/>
            <person name="Adriaenssens E.M."/>
            <person name="Foster-Nyarko E."/>
            <person name="Jarju S."/>
            <person name="Secka A."/>
            <person name="Antonio M."/>
            <person name="Oren A."/>
            <person name="Chaudhuri R.R."/>
            <person name="La Ragione R."/>
            <person name="Hildebrand F."/>
            <person name="Pallen M.J."/>
        </authorList>
    </citation>
    <scope>NUCLEOTIDE SEQUENCE</scope>
    <source>
        <strain evidence="12">CHK181-108</strain>
    </source>
</reference>
<dbReference type="InterPro" id="IPR036582">
    <property type="entry name" value="Mao_N_sf"/>
</dbReference>
<dbReference type="SUPFAM" id="SSF51445">
    <property type="entry name" value="(Trans)glycosidases"/>
    <property type="match status" value="1"/>
</dbReference>
<gene>
    <name evidence="12" type="ORF">IAA60_04735</name>
</gene>
<dbReference type="Pfam" id="PF07833">
    <property type="entry name" value="Cu_amine_oxidN1"/>
    <property type="match status" value="1"/>
</dbReference>
<evidence type="ECO:0000256" key="8">
    <source>
        <dbReference type="ARBA" id="ARBA00023295"/>
    </source>
</evidence>
<dbReference type="EMBL" id="DVLU01000042">
    <property type="protein sequence ID" value="HIT85199.1"/>
    <property type="molecule type" value="Genomic_DNA"/>
</dbReference>
<dbReference type="InterPro" id="IPR044846">
    <property type="entry name" value="GH10"/>
</dbReference>
<dbReference type="InterPro" id="IPR012854">
    <property type="entry name" value="Cu_amine_oxidase-like_N"/>
</dbReference>
<dbReference type="PANTHER" id="PTHR31490">
    <property type="entry name" value="GLYCOSYL HYDROLASE"/>
    <property type="match status" value="1"/>
</dbReference>
<dbReference type="PANTHER" id="PTHR31490:SF88">
    <property type="entry name" value="BETA-XYLANASE"/>
    <property type="match status" value="1"/>
</dbReference>
<evidence type="ECO:0000256" key="3">
    <source>
        <dbReference type="ARBA" id="ARBA00012590"/>
    </source>
</evidence>
<dbReference type="InterPro" id="IPR001000">
    <property type="entry name" value="GH10_dom"/>
</dbReference>
<name>A0A9D1KPV0_9FIRM</name>
<dbReference type="AlphaFoldDB" id="A0A9D1KPV0"/>
<organism evidence="12 13">
    <name type="scientific">Candidatus Ornithomonoglobus intestinigallinarum</name>
    <dbReference type="NCBI Taxonomy" id="2840894"/>
    <lineage>
        <taxon>Bacteria</taxon>
        <taxon>Bacillati</taxon>
        <taxon>Bacillota</taxon>
        <taxon>Clostridia</taxon>
        <taxon>Candidatus Ornithomonoglobus</taxon>
    </lineage>
</organism>
<keyword evidence="9" id="KW-0624">Polysaccharide degradation</keyword>
<dbReference type="Pfam" id="PF00331">
    <property type="entry name" value="Glyco_hydro_10"/>
    <property type="match status" value="1"/>
</dbReference>
<keyword evidence="8" id="KW-0326">Glycosidase</keyword>
<dbReference type="SUPFAM" id="SSF55383">
    <property type="entry name" value="Copper amine oxidase, domain N"/>
    <property type="match status" value="1"/>
</dbReference>
<evidence type="ECO:0000313" key="13">
    <source>
        <dbReference type="Proteomes" id="UP000824165"/>
    </source>
</evidence>
<evidence type="ECO:0000313" key="12">
    <source>
        <dbReference type="EMBL" id="HIT85199.1"/>
    </source>
</evidence>